<keyword evidence="2" id="KW-1185">Reference proteome</keyword>
<dbReference type="EMBL" id="BKCP01007182">
    <property type="protein sequence ID" value="GER45547.1"/>
    <property type="molecule type" value="Genomic_DNA"/>
</dbReference>
<dbReference type="AlphaFoldDB" id="A0A5A7QM97"/>
<reference evidence="2" key="1">
    <citation type="journal article" date="2019" name="Curr. Biol.">
        <title>Genome Sequence of Striga asiatica Provides Insight into the Evolution of Plant Parasitism.</title>
        <authorList>
            <person name="Yoshida S."/>
            <person name="Kim S."/>
            <person name="Wafula E.K."/>
            <person name="Tanskanen J."/>
            <person name="Kim Y.M."/>
            <person name="Honaas L."/>
            <person name="Yang Z."/>
            <person name="Spallek T."/>
            <person name="Conn C.E."/>
            <person name="Ichihashi Y."/>
            <person name="Cheong K."/>
            <person name="Cui S."/>
            <person name="Der J.P."/>
            <person name="Gundlach H."/>
            <person name="Jiao Y."/>
            <person name="Hori C."/>
            <person name="Ishida J.K."/>
            <person name="Kasahara H."/>
            <person name="Kiba T."/>
            <person name="Kim M.S."/>
            <person name="Koo N."/>
            <person name="Laohavisit A."/>
            <person name="Lee Y.H."/>
            <person name="Lumba S."/>
            <person name="McCourt P."/>
            <person name="Mortimer J.C."/>
            <person name="Mutuku J.M."/>
            <person name="Nomura T."/>
            <person name="Sasaki-Sekimoto Y."/>
            <person name="Seto Y."/>
            <person name="Wang Y."/>
            <person name="Wakatake T."/>
            <person name="Sakakibara H."/>
            <person name="Demura T."/>
            <person name="Yamaguchi S."/>
            <person name="Yoneyama K."/>
            <person name="Manabe R.I."/>
            <person name="Nelson D.C."/>
            <person name="Schulman A.H."/>
            <person name="Timko M.P."/>
            <person name="dePamphilis C.W."/>
            <person name="Choi D."/>
            <person name="Shirasu K."/>
        </authorList>
    </citation>
    <scope>NUCLEOTIDE SEQUENCE [LARGE SCALE GENOMIC DNA]</scope>
    <source>
        <strain evidence="2">cv. UVA1</strain>
    </source>
</reference>
<evidence type="ECO:0000313" key="1">
    <source>
        <dbReference type="EMBL" id="GER45547.1"/>
    </source>
</evidence>
<protein>
    <submittedName>
        <fullName evidence="1">Mediator of RNA polymerase II transcription subunit</fullName>
    </submittedName>
</protein>
<organism evidence="1 2">
    <name type="scientific">Striga asiatica</name>
    <name type="common">Asiatic witchweed</name>
    <name type="synonym">Buchnera asiatica</name>
    <dbReference type="NCBI Taxonomy" id="4170"/>
    <lineage>
        <taxon>Eukaryota</taxon>
        <taxon>Viridiplantae</taxon>
        <taxon>Streptophyta</taxon>
        <taxon>Embryophyta</taxon>
        <taxon>Tracheophyta</taxon>
        <taxon>Spermatophyta</taxon>
        <taxon>Magnoliopsida</taxon>
        <taxon>eudicotyledons</taxon>
        <taxon>Gunneridae</taxon>
        <taxon>Pentapetalae</taxon>
        <taxon>asterids</taxon>
        <taxon>lamiids</taxon>
        <taxon>Lamiales</taxon>
        <taxon>Orobanchaceae</taxon>
        <taxon>Buchnereae</taxon>
        <taxon>Striga</taxon>
    </lineage>
</organism>
<name>A0A5A7QM97_STRAF</name>
<sequence length="158" mass="18205">MANIDHPTTFSRLILCGGWSGTATGSFRRLKRMTTIISQTLALECEAIVRDFNGERRRSFRLAFGKIHSIRKGELDVEYQKFHYLFPHTVIIIYFLPFKALHMTNKMPLSPDMSCHCLVSAWLHDSTADEASRGVWFSEYDFGSSIYRRNGQESGKIY</sequence>
<accession>A0A5A7QM97</accession>
<gene>
    <name evidence="1" type="ORF">STAS_22500</name>
</gene>
<comment type="caution">
    <text evidence="1">The sequence shown here is derived from an EMBL/GenBank/DDBJ whole genome shotgun (WGS) entry which is preliminary data.</text>
</comment>
<evidence type="ECO:0000313" key="2">
    <source>
        <dbReference type="Proteomes" id="UP000325081"/>
    </source>
</evidence>
<dbReference type="Proteomes" id="UP000325081">
    <property type="component" value="Unassembled WGS sequence"/>
</dbReference>
<proteinExistence type="predicted"/>